<evidence type="ECO:0008006" key="7">
    <source>
        <dbReference type="Google" id="ProtNLM"/>
    </source>
</evidence>
<dbReference type="SUPFAM" id="SSF47954">
    <property type="entry name" value="Cyclin-like"/>
    <property type="match status" value="1"/>
</dbReference>
<dbReference type="Proteomes" id="UP001174934">
    <property type="component" value="Unassembled WGS sequence"/>
</dbReference>
<dbReference type="EMBL" id="JAULSR010000001">
    <property type="protein sequence ID" value="KAK0636006.1"/>
    <property type="molecule type" value="Genomic_DNA"/>
</dbReference>
<dbReference type="InterPro" id="IPR035979">
    <property type="entry name" value="RBD_domain_sf"/>
</dbReference>
<dbReference type="InterPro" id="IPR036915">
    <property type="entry name" value="Cyclin-like_sf"/>
</dbReference>
<feature type="domain" description="Cyclin N-terminal" evidence="4">
    <location>
        <begin position="12"/>
        <end position="60"/>
    </location>
</feature>
<dbReference type="PANTHER" id="PTHR24012">
    <property type="entry name" value="RNA BINDING PROTEIN"/>
    <property type="match status" value="1"/>
</dbReference>
<name>A0AA40CEN9_9PEZI</name>
<evidence type="ECO:0000256" key="2">
    <source>
        <dbReference type="ARBA" id="ARBA00022884"/>
    </source>
</evidence>
<sequence length="190" mass="22039">MRWPLAPGAGNNKPQYMSHQDDLEWKTRGILIDWLIEVDPRFHLLPETLFLAINVVDRKVVISSPSVNCDSRRHRHIRDYSYGRDTSTTAKNYHDRVTGAATRLRPSGESRFGFVNYLTYESAAKAVEDLYGNDFHGQELYVGRARKKHEREEELRESYEAARLKKASKNIGVNLYIKNLNDDVDDEKVR</sequence>
<dbReference type="InterPro" id="IPR000504">
    <property type="entry name" value="RRM_dom"/>
</dbReference>
<comment type="caution">
    <text evidence="5">The sequence shown here is derived from an EMBL/GenBank/DDBJ whole genome shotgun (WGS) entry which is preliminary data.</text>
</comment>
<evidence type="ECO:0000259" key="3">
    <source>
        <dbReference type="Pfam" id="PF00076"/>
    </source>
</evidence>
<keyword evidence="6" id="KW-1185">Reference proteome</keyword>
<dbReference type="GO" id="GO:0003723">
    <property type="term" value="F:RNA binding"/>
    <property type="evidence" value="ECO:0007669"/>
    <property type="project" value="UniProtKB-KW"/>
</dbReference>
<dbReference type="Gene3D" id="1.10.472.10">
    <property type="entry name" value="Cyclin-like"/>
    <property type="match status" value="1"/>
</dbReference>
<accession>A0AA40CEN9</accession>
<protein>
    <recommendedName>
        <fullName evidence="7">RRM domain-containing protein</fullName>
    </recommendedName>
</protein>
<feature type="domain" description="RRM" evidence="3">
    <location>
        <begin position="110"/>
        <end position="140"/>
    </location>
</feature>
<gene>
    <name evidence="5" type="ORF">B0T17DRAFT_612799</name>
</gene>
<evidence type="ECO:0000313" key="6">
    <source>
        <dbReference type="Proteomes" id="UP001174934"/>
    </source>
</evidence>
<organism evidence="5 6">
    <name type="scientific">Bombardia bombarda</name>
    <dbReference type="NCBI Taxonomy" id="252184"/>
    <lineage>
        <taxon>Eukaryota</taxon>
        <taxon>Fungi</taxon>
        <taxon>Dikarya</taxon>
        <taxon>Ascomycota</taxon>
        <taxon>Pezizomycotina</taxon>
        <taxon>Sordariomycetes</taxon>
        <taxon>Sordariomycetidae</taxon>
        <taxon>Sordariales</taxon>
        <taxon>Lasiosphaeriaceae</taxon>
        <taxon>Bombardia</taxon>
    </lineage>
</organism>
<keyword evidence="2" id="KW-0694">RNA-binding</keyword>
<dbReference type="Pfam" id="PF00134">
    <property type="entry name" value="Cyclin_N"/>
    <property type="match status" value="1"/>
</dbReference>
<dbReference type="Gene3D" id="3.30.70.330">
    <property type="match status" value="1"/>
</dbReference>
<dbReference type="Pfam" id="PF00076">
    <property type="entry name" value="RRM_1"/>
    <property type="match status" value="1"/>
</dbReference>
<keyword evidence="1" id="KW-0677">Repeat</keyword>
<dbReference type="AlphaFoldDB" id="A0AA40CEN9"/>
<dbReference type="InterPro" id="IPR012677">
    <property type="entry name" value="Nucleotide-bd_a/b_plait_sf"/>
</dbReference>
<evidence type="ECO:0000259" key="4">
    <source>
        <dbReference type="Pfam" id="PF00134"/>
    </source>
</evidence>
<evidence type="ECO:0000313" key="5">
    <source>
        <dbReference type="EMBL" id="KAK0636006.1"/>
    </source>
</evidence>
<proteinExistence type="predicted"/>
<evidence type="ECO:0000256" key="1">
    <source>
        <dbReference type="ARBA" id="ARBA00022737"/>
    </source>
</evidence>
<dbReference type="InterPro" id="IPR006671">
    <property type="entry name" value="Cyclin_N"/>
</dbReference>
<dbReference type="SUPFAM" id="SSF54928">
    <property type="entry name" value="RNA-binding domain, RBD"/>
    <property type="match status" value="1"/>
</dbReference>
<reference evidence="5" key="1">
    <citation type="submission" date="2023-06" db="EMBL/GenBank/DDBJ databases">
        <title>Genome-scale phylogeny and comparative genomics of the fungal order Sordariales.</title>
        <authorList>
            <consortium name="Lawrence Berkeley National Laboratory"/>
            <person name="Hensen N."/>
            <person name="Bonometti L."/>
            <person name="Westerberg I."/>
            <person name="Brannstrom I.O."/>
            <person name="Guillou S."/>
            <person name="Cros-Aarteil S."/>
            <person name="Calhoun S."/>
            <person name="Haridas S."/>
            <person name="Kuo A."/>
            <person name="Mondo S."/>
            <person name="Pangilinan J."/>
            <person name="Riley R."/>
            <person name="LaButti K."/>
            <person name="Andreopoulos B."/>
            <person name="Lipzen A."/>
            <person name="Chen C."/>
            <person name="Yanf M."/>
            <person name="Daum C."/>
            <person name="Ng V."/>
            <person name="Clum A."/>
            <person name="Steindorff A."/>
            <person name="Ohm R."/>
            <person name="Martin F."/>
            <person name="Silar P."/>
            <person name="Natvig D."/>
            <person name="Lalanne C."/>
            <person name="Gautier V."/>
            <person name="Ament-velasquez S.L."/>
            <person name="Kruys A."/>
            <person name="Hutchinson M.I."/>
            <person name="Powell A.J."/>
            <person name="Barry K."/>
            <person name="Miller A.N."/>
            <person name="Grigoriev I.V."/>
            <person name="Debuchy R."/>
            <person name="Gladieux P."/>
            <person name="Thoren M.H."/>
            <person name="Johannesson H."/>
        </authorList>
    </citation>
    <scope>NUCLEOTIDE SEQUENCE</scope>
    <source>
        <strain evidence="5">SMH3391-2</strain>
    </source>
</reference>